<gene>
    <name evidence="3" type="ORF">EAS64_33975</name>
</gene>
<dbReference type="SUPFAM" id="SSF50969">
    <property type="entry name" value="YVTN repeat-like/Quinoprotein amine dehydrogenase"/>
    <property type="match status" value="1"/>
</dbReference>
<keyword evidence="4" id="KW-1185">Reference proteome</keyword>
<evidence type="ECO:0000313" key="4">
    <source>
        <dbReference type="Proteomes" id="UP000460272"/>
    </source>
</evidence>
<accession>A0A6P2BQB1</accession>
<evidence type="ECO:0000313" key="3">
    <source>
        <dbReference type="EMBL" id="TVZ01289.1"/>
    </source>
</evidence>
<protein>
    <submittedName>
        <fullName evidence="3">Uncharacterized protein</fullName>
    </submittedName>
</protein>
<dbReference type="RefSeq" id="WP_145859727.1">
    <property type="nucleotide sequence ID" value="NZ_RPFW01000007.1"/>
</dbReference>
<keyword evidence="2" id="KW-0812">Transmembrane</keyword>
<evidence type="ECO:0000256" key="1">
    <source>
        <dbReference type="SAM" id="MobiDB-lite"/>
    </source>
</evidence>
<dbReference type="Proteomes" id="UP000460272">
    <property type="component" value="Unassembled WGS sequence"/>
</dbReference>
<organism evidence="3 4">
    <name type="scientific">Trebonia kvetii</name>
    <dbReference type="NCBI Taxonomy" id="2480626"/>
    <lineage>
        <taxon>Bacteria</taxon>
        <taxon>Bacillati</taxon>
        <taxon>Actinomycetota</taxon>
        <taxon>Actinomycetes</taxon>
        <taxon>Streptosporangiales</taxon>
        <taxon>Treboniaceae</taxon>
        <taxon>Trebonia</taxon>
    </lineage>
</organism>
<dbReference type="AlphaFoldDB" id="A0A6P2BQB1"/>
<proteinExistence type="predicted"/>
<dbReference type="OrthoDB" id="3530399at2"/>
<dbReference type="EMBL" id="RPFW01000007">
    <property type="protein sequence ID" value="TVZ01289.1"/>
    <property type="molecule type" value="Genomic_DNA"/>
</dbReference>
<dbReference type="InterPro" id="IPR011044">
    <property type="entry name" value="Quino_amine_DH_bsu"/>
</dbReference>
<name>A0A6P2BQB1_9ACTN</name>
<keyword evidence="2" id="KW-0472">Membrane</keyword>
<feature type="region of interest" description="Disordered" evidence="1">
    <location>
        <begin position="23"/>
        <end position="44"/>
    </location>
</feature>
<sequence length="438" mass="46421">MTVEDRLRATSLAITDTMRPVRPLTLPPVADPATEGRRRVRPPRRWPPGWPGWLVPLAAAAAVIAIAAVLAAVRNLPWTHAAPSGPVTSRSDVRISAIPRYYAMISAPAGSAVLMGNASTSLLVGDLRTGKTLARLNPPPGTRFSGVTGSAGDRLFVVDAVAATKGVFYPPHSWYLLRVSPGAAHPATLTRLAIASDYTPAGVVGLALSPDAGTLAVMYQRVGATAPNSFSIGRLMLRTYSVATGRPLRTWTEPKTIDDLPIIEADNYDGLTWLSDGRTLAFRYPSEEVEPQTVRLLDTAAPGSDLVADSRARVTIPWRSGDCKSLLVTPDGKSAICGRILIGGACSAQKLEFDEFSMATGVLAPVQVIYRYPARCETWGYATVQYASPDVIVAGLEVQVHGGAQQGPVTLFGALTTAGIVPLKIAAQPYYLPGAMAF</sequence>
<keyword evidence="2" id="KW-1133">Transmembrane helix</keyword>
<reference evidence="3 4" key="1">
    <citation type="submission" date="2018-11" db="EMBL/GenBank/DDBJ databases">
        <title>Trebonia kvetii gen.nov., sp.nov., a novel acidophilic actinobacterium, and proposal of the new actinobacterial family Treboniaceae fam. nov.</title>
        <authorList>
            <person name="Rapoport D."/>
            <person name="Sagova-Mareckova M."/>
            <person name="Sedlacek I."/>
            <person name="Provaznik J."/>
            <person name="Kralova S."/>
            <person name="Pavlinic D."/>
            <person name="Benes V."/>
            <person name="Kopecky J."/>
        </authorList>
    </citation>
    <scope>NUCLEOTIDE SEQUENCE [LARGE SCALE GENOMIC DNA]</scope>
    <source>
        <strain evidence="3 4">15Tr583</strain>
    </source>
</reference>
<feature type="transmembrane region" description="Helical" evidence="2">
    <location>
        <begin position="53"/>
        <end position="73"/>
    </location>
</feature>
<comment type="caution">
    <text evidence="3">The sequence shown here is derived from an EMBL/GenBank/DDBJ whole genome shotgun (WGS) entry which is preliminary data.</text>
</comment>
<evidence type="ECO:0000256" key="2">
    <source>
        <dbReference type="SAM" id="Phobius"/>
    </source>
</evidence>